<reference evidence="1 2" key="1">
    <citation type="journal article" date="2021" name="ISME Commun">
        <title>Automated analysis of genomic sequences facilitates high-throughput and comprehensive description of bacteria.</title>
        <authorList>
            <person name="Hitch T.C.A."/>
        </authorList>
    </citation>
    <scope>NUCLEOTIDE SEQUENCE [LARGE SCALE GENOMIC DNA]</scope>
    <source>
        <strain evidence="1 2">Sanger_04</strain>
    </source>
</reference>
<name>A0ABT2S1H2_9FIRM</name>
<evidence type="ECO:0000313" key="2">
    <source>
        <dbReference type="Proteomes" id="UP001652461"/>
    </source>
</evidence>
<dbReference type="RefSeq" id="WP_158365028.1">
    <property type="nucleotide sequence ID" value="NZ_JAOQKC010000025.1"/>
</dbReference>
<comment type="caution">
    <text evidence="1">The sequence shown here is derived from an EMBL/GenBank/DDBJ whole genome shotgun (WGS) entry which is preliminary data.</text>
</comment>
<evidence type="ECO:0000313" key="1">
    <source>
        <dbReference type="EMBL" id="MCU6698095.1"/>
    </source>
</evidence>
<organism evidence="1 2">
    <name type="scientific">Laedolimicola ammoniilytica</name>
    <dbReference type="NCBI Taxonomy" id="2981771"/>
    <lineage>
        <taxon>Bacteria</taxon>
        <taxon>Bacillati</taxon>
        <taxon>Bacillota</taxon>
        <taxon>Clostridia</taxon>
        <taxon>Lachnospirales</taxon>
        <taxon>Lachnospiraceae</taxon>
        <taxon>Laedolimicola</taxon>
    </lineage>
</organism>
<accession>A0ABT2S1H2</accession>
<sequence>MHCCYFGHQKGGLYADYNTEARTHEIMMEAAKRSIKRNTLLSAKKKLGITSDKEKAEDGTIYWTWVMPE</sequence>
<keyword evidence="2" id="KW-1185">Reference proteome</keyword>
<protein>
    <submittedName>
        <fullName evidence="1">Uncharacterized protein</fullName>
    </submittedName>
</protein>
<gene>
    <name evidence="1" type="ORF">OCV63_14525</name>
</gene>
<proteinExistence type="predicted"/>
<dbReference type="EMBL" id="JAOQKC010000025">
    <property type="protein sequence ID" value="MCU6698095.1"/>
    <property type="molecule type" value="Genomic_DNA"/>
</dbReference>
<dbReference type="Proteomes" id="UP001652461">
    <property type="component" value="Unassembled WGS sequence"/>
</dbReference>